<dbReference type="AlphaFoldDB" id="A0A7J8R668"/>
<dbReference type="EMBL" id="JABFAC010000003">
    <property type="protein sequence ID" value="MBA0609210.1"/>
    <property type="molecule type" value="Genomic_DNA"/>
</dbReference>
<name>A0A7J8R668_GOSDV</name>
<dbReference type="Proteomes" id="UP000593561">
    <property type="component" value="Unassembled WGS sequence"/>
</dbReference>
<reference evidence="1" key="2">
    <citation type="submission" date="2020-04" db="EMBL/GenBank/DDBJ databases">
        <authorList>
            <person name="Grover C.E."/>
            <person name="Arick M.A. II"/>
            <person name="Thrash A."/>
            <person name="Conover J.L."/>
            <person name="Sanders W.S."/>
            <person name="Peterson D.G."/>
            <person name="Scheffler J.A."/>
            <person name="Scheffler B.E."/>
            <person name="Wendel J.F."/>
        </authorList>
    </citation>
    <scope>NUCLEOTIDE SEQUENCE</scope>
    <source>
        <strain evidence="1">27</strain>
        <tissue evidence="1">Leaf</tissue>
    </source>
</reference>
<protein>
    <recommendedName>
        <fullName evidence="3">Myb/SANT-like domain-containing protein</fullName>
    </recommendedName>
</protein>
<dbReference type="EMBL" id="JABFAC010000003">
    <property type="protein sequence ID" value="MBA0609207.1"/>
    <property type="molecule type" value="Genomic_DNA"/>
</dbReference>
<dbReference type="PANTHER" id="PTHR46250">
    <property type="entry name" value="MYB/SANT-LIKE DNA-BINDING DOMAIN PROTEIN-RELATED"/>
    <property type="match status" value="1"/>
</dbReference>
<dbReference type="EMBL" id="JABFAC010000003">
    <property type="protein sequence ID" value="MBA0609205.1"/>
    <property type="molecule type" value="Genomic_DNA"/>
</dbReference>
<reference evidence="1 2" key="1">
    <citation type="journal article" date="2019" name="Genome Biol. Evol.">
        <title>Insights into the evolution of the New World diploid cottons (Gossypium, subgenus Houzingenia) based on genome sequencing.</title>
        <authorList>
            <person name="Grover C.E."/>
            <person name="Arick M.A. 2nd"/>
            <person name="Thrash A."/>
            <person name="Conover J.L."/>
            <person name="Sanders W.S."/>
            <person name="Peterson D.G."/>
            <person name="Frelichowski J.E."/>
            <person name="Scheffler J.A."/>
            <person name="Scheffler B.E."/>
            <person name="Wendel J.F."/>
        </authorList>
    </citation>
    <scope>NUCLEOTIDE SEQUENCE [LARGE SCALE GENOMIC DNA]</scope>
    <source>
        <strain evidence="1">27</strain>
        <tissue evidence="1">Leaf</tissue>
    </source>
</reference>
<evidence type="ECO:0000313" key="1">
    <source>
        <dbReference type="EMBL" id="MBA0609205.1"/>
    </source>
</evidence>
<comment type="caution">
    <text evidence="1">The sequence shown here is derived from an EMBL/GenBank/DDBJ whole genome shotgun (WGS) entry which is preliminary data.</text>
</comment>
<evidence type="ECO:0000313" key="2">
    <source>
        <dbReference type="Proteomes" id="UP000593561"/>
    </source>
</evidence>
<evidence type="ECO:0008006" key="3">
    <source>
        <dbReference type="Google" id="ProtNLM"/>
    </source>
</evidence>
<organism evidence="1 2">
    <name type="scientific">Gossypium davidsonii</name>
    <name type="common">Davidson's cotton</name>
    <name type="synonym">Gossypium klotzschianum subsp. davidsonii</name>
    <dbReference type="NCBI Taxonomy" id="34287"/>
    <lineage>
        <taxon>Eukaryota</taxon>
        <taxon>Viridiplantae</taxon>
        <taxon>Streptophyta</taxon>
        <taxon>Embryophyta</taxon>
        <taxon>Tracheophyta</taxon>
        <taxon>Spermatophyta</taxon>
        <taxon>Magnoliopsida</taxon>
        <taxon>eudicotyledons</taxon>
        <taxon>Gunneridae</taxon>
        <taxon>Pentapetalae</taxon>
        <taxon>rosids</taxon>
        <taxon>malvids</taxon>
        <taxon>Malvales</taxon>
        <taxon>Malvaceae</taxon>
        <taxon>Malvoideae</taxon>
        <taxon>Gossypium</taxon>
    </lineage>
</organism>
<gene>
    <name evidence="1" type="ORF">Godav_021306</name>
</gene>
<accession>A0A7J8R668</accession>
<sequence length="49" mass="5902">MLENVLPHAMLKAKPNFESRIRKLKRDWTIVYDMLSGKENSSFGWDEYR</sequence>
<proteinExistence type="predicted"/>
<dbReference type="PANTHER" id="PTHR46250:SF17">
    <property type="entry name" value="MYB_SANT-LIKE DOMAIN-CONTAINING PROTEIN"/>
    <property type="match status" value="1"/>
</dbReference>
<keyword evidence="2" id="KW-1185">Reference proteome</keyword>